<evidence type="ECO:0000313" key="2">
    <source>
        <dbReference type="Proteomes" id="UP000053259"/>
    </source>
</evidence>
<reference evidence="1 2" key="1">
    <citation type="submission" date="2015-01" db="EMBL/GenBank/DDBJ databases">
        <title>The Genome Sequence of Ochroconis gallopava CBS43764.</title>
        <authorList>
            <consortium name="The Broad Institute Genomics Platform"/>
            <person name="Cuomo C."/>
            <person name="de Hoog S."/>
            <person name="Gorbushina A."/>
            <person name="Stielow B."/>
            <person name="Teixiera M."/>
            <person name="Abouelleil A."/>
            <person name="Chapman S.B."/>
            <person name="Priest M."/>
            <person name="Young S.K."/>
            <person name="Wortman J."/>
            <person name="Nusbaum C."/>
            <person name="Birren B."/>
        </authorList>
    </citation>
    <scope>NUCLEOTIDE SEQUENCE [LARGE SCALE GENOMIC DNA]</scope>
    <source>
        <strain evidence="1 2">CBS 43764</strain>
    </source>
</reference>
<dbReference type="InParanoid" id="A0A0D2BB88"/>
<organism evidence="1 2">
    <name type="scientific">Verruconis gallopava</name>
    <dbReference type="NCBI Taxonomy" id="253628"/>
    <lineage>
        <taxon>Eukaryota</taxon>
        <taxon>Fungi</taxon>
        <taxon>Dikarya</taxon>
        <taxon>Ascomycota</taxon>
        <taxon>Pezizomycotina</taxon>
        <taxon>Dothideomycetes</taxon>
        <taxon>Pleosporomycetidae</taxon>
        <taxon>Venturiales</taxon>
        <taxon>Sympoventuriaceae</taxon>
        <taxon>Verruconis</taxon>
    </lineage>
</organism>
<evidence type="ECO:0000313" key="1">
    <source>
        <dbReference type="EMBL" id="KIW08524.1"/>
    </source>
</evidence>
<dbReference type="VEuPathDB" id="FungiDB:PV09_01414"/>
<gene>
    <name evidence="1" type="ORF">PV09_01414</name>
</gene>
<dbReference type="AlphaFoldDB" id="A0A0D2BB88"/>
<sequence length="209" mass="23527">MAPRLREPIFKAIEPSHLDGIFVCGVKGIQPPECAIWYLARGYRVFDATNLLPLIARLAGVGEATKLRLFAVRYPPQYKPRTQEPAYTTSPFSLGGVKDAYKSQIREVDYASERLRQHGERRIPSSLNRQSCDAAIILPTVIPFAKHTLATNKPRRGNDDILLKLIENSEDQRHLRGVRKGAMSDPPDVSYRLYPRADATMTEGGEMHK</sequence>
<keyword evidence="2" id="KW-1185">Reference proteome</keyword>
<proteinExistence type="predicted"/>
<dbReference type="Proteomes" id="UP000053259">
    <property type="component" value="Unassembled WGS sequence"/>
</dbReference>
<dbReference type="RefSeq" id="XP_016218393.1">
    <property type="nucleotide sequence ID" value="XM_016354298.1"/>
</dbReference>
<name>A0A0D2BB88_9PEZI</name>
<dbReference type="EMBL" id="KN847531">
    <property type="protein sequence ID" value="KIW08524.1"/>
    <property type="molecule type" value="Genomic_DNA"/>
</dbReference>
<dbReference type="GeneID" id="27309387"/>
<accession>A0A0D2BB88</accession>
<protein>
    <submittedName>
        <fullName evidence="1">Uncharacterized protein</fullName>
    </submittedName>
</protein>
<dbReference type="HOGENOM" id="CLU_1316311_0_0_1"/>